<dbReference type="OrthoDB" id="67053at2"/>
<dbReference type="HOGENOM" id="CLU_1710264_0_0_0"/>
<accession>H8GYW0</accession>
<name>H8GYW0_DEIGI</name>
<dbReference type="AlphaFoldDB" id="H8GYW0"/>
<dbReference type="eggNOG" id="ENOG5033K0E">
    <property type="taxonomic scope" value="Bacteria"/>
</dbReference>
<sequence length="157" mass="16732">MILLAHQQFTLRHPGGAGAALAFVRDPARALAAVDFLRGLHADTWQVRGELVVAVPLLGEVDLPFCSQLHVTPDGAELLPQALDQERAWVEVGGVARTDAQGDMAFGFEFRAHLSVPEGAGWGGAAFEKMARSAAERTLERLARTLPASIAAALIQD</sequence>
<protein>
    <recommendedName>
        <fullName evidence="3">DUF3809 domain-containing protein</fullName>
    </recommendedName>
</protein>
<evidence type="ECO:0000313" key="2">
    <source>
        <dbReference type="Proteomes" id="UP000007575"/>
    </source>
</evidence>
<organism evidence="1 2">
    <name type="scientific">Deinococcus gobiensis (strain DSM 21396 / JCM 16679 / CGMCC 1.7299 / I-0)</name>
    <dbReference type="NCBI Taxonomy" id="745776"/>
    <lineage>
        <taxon>Bacteria</taxon>
        <taxon>Thermotogati</taxon>
        <taxon>Deinococcota</taxon>
        <taxon>Deinococci</taxon>
        <taxon>Deinococcales</taxon>
        <taxon>Deinococcaceae</taxon>
        <taxon>Deinococcus</taxon>
    </lineage>
</organism>
<evidence type="ECO:0000313" key="1">
    <source>
        <dbReference type="EMBL" id="AFD24887.1"/>
    </source>
</evidence>
<proteinExistence type="predicted"/>
<dbReference type="RefSeq" id="WP_014684370.1">
    <property type="nucleotide sequence ID" value="NC_017790.1"/>
</dbReference>
<dbReference type="Proteomes" id="UP000007575">
    <property type="component" value="Chromosome"/>
</dbReference>
<dbReference type="PATRIC" id="fig|745776.4.peg.985"/>
<dbReference type="Gene3D" id="3.30.530.70">
    <property type="entry name" value="Uncharacterised protein PF12723, DUF3809"/>
    <property type="match status" value="1"/>
</dbReference>
<dbReference type="EMBL" id="CP002191">
    <property type="protein sequence ID" value="AFD24887.1"/>
    <property type="molecule type" value="Genomic_DNA"/>
</dbReference>
<dbReference type="Pfam" id="PF12723">
    <property type="entry name" value="DUF3809"/>
    <property type="match status" value="1"/>
</dbReference>
<keyword evidence="2" id="KW-1185">Reference proteome</keyword>
<dbReference type="KEGG" id="dgo:DGo_CA0960"/>
<evidence type="ECO:0008006" key="3">
    <source>
        <dbReference type="Google" id="ProtNLM"/>
    </source>
</evidence>
<reference evidence="1 2" key="1">
    <citation type="journal article" date="2012" name="PLoS ONE">
        <title>Genome sequence and transcriptome analysis of the radioresistant bacterium Deinococcus gobiensis: insights into the extreme environmental adaptations.</title>
        <authorList>
            <person name="Yuan M."/>
            <person name="Chen M."/>
            <person name="Zhang W."/>
            <person name="Lu W."/>
            <person name="Wang J."/>
            <person name="Yang M."/>
            <person name="Zhao P."/>
            <person name="Tang R."/>
            <person name="Li X."/>
            <person name="Hao Y."/>
            <person name="Zhou Z."/>
            <person name="Zhan Y."/>
            <person name="Yu H."/>
            <person name="Teng C."/>
            <person name="Yan Y."/>
            <person name="Ping S."/>
            <person name="Wang Y."/>
            <person name="Lin M."/>
        </authorList>
    </citation>
    <scope>NUCLEOTIDE SEQUENCE [LARGE SCALE GENOMIC DNA]</scope>
    <source>
        <strain evidence="1 2">I-0</strain>
    </source>
</reference>
<dbReference type="STRING" id="745776.DGo_CA0960"/>
<gene>
    <name evidence="1" type="ordered locus">DGo_CA0960</name>
</gene>
<dbReference type="InterPro" id="IPR024219">
    <property type="entry name" value="DUF3809"/>
</dbReference>